<comment type="caution">
    <text evidence="2">The sequence shown here is derived from an EMBL/GenBank/DDBJ whole genome shotgun (WGS) entry which is preliminary data.</text>
</comment>
<proteinExistence type="predicted"/>
<protein>
    <submittedName>
        <fullName evidence="2">Uncharacterized protein</fullName>
    </submittedName>
</protein>
<name>A0ABD1DX73_CULPP</name>
<evidence type="ECO:0000256" key="1">
    <source>
        <dbReference type="SAM" id="MobiDB-lite"/>
    </source>
</evidence>
<dbReference type="EMBL" id="JBEHCU010000849">
    <property type="protein sequence ID" value="KAL1404053.1"/>
    <property type="molecule type" value="Genomic_DNA"/>
</dbReference>
<gene>
    <name evidence="2" type="ORF">pipiens_005472</name>
</gene>
<reference evidence="2 3" key="1">
    <citation type="submission" date="2024-05" db="EMBL/GenBank/DDBJ databases">
        <title>Culex pipiens pipiens assembly and annotation.</title>
        <authorList>
            <person name="Alout H."/>
            <person name="Durand T."/>
        </authorList>
    </citation>
    <scope>NUCLEOTIDE SEQUENCE [LARGE SCALE GENOMIC DNA]</scope>
    <source>
        <strain evidence="2">HA-2024</strain>
        <tissue evidence="2">Whole body</tissue>
    </source>
</reference>
<accession>A0ABD1DX73</accession>
<evidence type="ECO:0000313" key="2">
    <source>
        <dbReference type="EMBL" id="KAL1404053.1"/>
    </source>
</evidence>
<sequence>MTPLKYSKTWPSILTKMAVVQLRVDSRGRTYSSIVEPACLTGPTNLVESNPNFCVMGAGYPQILVQTPGGGNGTCELPPPLPDVANVGDNSVVQVVGHHCQCGGRGGGGGGGGAGSAGGSSDGGASVDRFRRHRFRSESIKIDNWDYIYTEKMPLKAVGSGVGRSGAIFTNQRRAFELAAVIMPRFLGRGTTRADSEREVAMKRNRTFSTLKPVTVIHTSAAEHRFDSEVGLEKETHRFHSPAGEGHPHLGRRPIDSRDLVRSSRDKAGCSNLQRSSNLNIPWPRSATGGRLAVNRNRNRIAVLPSNLGRSSRINVVCPNWLRYLGQETIDRWEDWPQGETTPGSFAIMRIGATEEIAPPDHLHHPACGDHRCISGQAALKASTLRRHYYPEGDWGWVIVLVGMLNMILNHGVQISGPLYLLPAGERFRQSAVNSAGECGKG</sequence>
<keyword evidence="3" id="KW-1185">Reference proteome</keyword>
<dbReference type="Proteomes" id="UP001562425">
    <property type="component" value="Unassembled WGS sequence"/>
</dbReference>
<dbReference type="AlphaFoldDB" id="A0ABD1DX73"/>
<feature type="compositionally biased region" description="Polar residues" evidence="1">
    <location>
        <begin position="271"/>
        <end position="280"/>
    </location>
</feature>
<feature type="region of interest" description="Disordered" evidence="1">
    <location>
        <begin position="263"/>
        <end position="290"/>
    </location>
</feature>
<evidence type="ECO:0000313" key="3">
    <source>
        <dbReference type="Proteomes" id="UP001562425"/>
    </source>
</evidence>
<organism evidence="2 3">
    <name type="scientific">Culex pipiens pipiens</name>
    <name type="common">Northern house mosquito</name>
    <dbReference type="NCBI Taxonomy" id="38569"/>
    <lineage>
        <taxon>Eukaryota</taxon>
        <taxon>Metazoa</taxon>
        <taxon>Ecdysozoa</taxon>
        <taxon>Arthropoda</taxon>
        <taxon>Hexapoda</taxon>
        <taxon>Insecta</taxon>
        <taxon>Pterygota</taxon>
        <taxon>Neoptera</taxon>
        <taxon>Endopterygota</taxon>
        <taxon>Diptera</taxon>
        <taxon>Nematocera</taxon>
        <taxon>Culicoidea</taxon>
        <taxon>Culicidae</taxon>
        <taxon>Culicinae</taxon>
        <taxon>Culicini</taxon>
        <taxon>Culex</taxon>
        <taxon>Culex</taxon>
    </lineage>
</organism>